<organism evidence="2 3">
    <name type="scientific">Rhizobium loti</name>
    <name type="common">Mesorhizobium loti</name>
    <dbReference type="NCBI Taxonomy" id="381"/>
    <lineage>
        <taxon>Bacteria</taxon>
        <taxon>Pseudomonadati</taxon>
        <taxon>Pseudomonadota</taxon>
        <taxon>Alphaproteobacteria</taxon>
        <taxon>Hyphomicrobiales</taxon>
        <taxon>Phyllobacteriaceae</taxon>
        <taxon>Mesorhizobium</taxon>
    </lineage>
</organism>
<dbReference type="EMBL" id="LYTK01000019">
    <property type="protein sequence ID" value="OBQ63196.1"/>
    <property type="molecule type" value="Genomic_DNA"/>
</dbReference>
<dbReference type="PROSITE" id="PS51371">
    <property type="entry name" value="CBS"/>
    <property type="match status" value="2"/>
</dbReference>
<gene>
    <name evidence="2" type="ORF">A8145_18920</name>
</gene>
<dbReference type="GO" id="GO:0016301">
    <property type="term" value="F:kinase activity"/>
    <property type="evidence" value="ECO:0007669"/>
    <property type="project" value="UniProtKB-KW"/>
</dbReference>
<dbReference type="Pfam" id="PF00571">
    <property type="entry name" value="CBS"/>
    <property type="match status" value="2"/>
</dbReference>
<dbReference type="Gene3D" id="3.10.580.10">
    <property type="entry name" value="CBS-domain"/>
    <property type="match status" value="1"/>
</dbReference>
<dbReference type="PANTHER" id="PTHR43080">
    <property type="entry name" value="CBS DOMAIN-CONTAINING PROTEIN CBSX3, MITOCHONDRIAL"/>
    <property type="match status" value="1"/>
</dbReference>
<dbReference type="SUPFAM" id="SSF54631">
    <property type="entry name" value="CBS-domain pair"/>
    <property type="match status" value="1"/>
</dbReference>
<dbReference type="Gene3D" id="3.30.1340.30">
    <property type="match status" value="1"/>
</dbReference>
<dbReference type="InterPro" id="IPR014004">
    <property type="entry name" value="Transpt-assoc_nodulatn_dom_bac"/>
</dbReference>
<dbReference type="InterPro" id="IPR007055">
    <property type="entry name" value="BON_dom"/>
</dbReference>
<evidence type="ECO:0000313" key="2">
    <source>
        <dbReference type="EMBL" id="OBQ63196.1"/>
    </source>
</evidence>
<keyword evidence="2" id="KW-0418">Kinase</keyword>
<dbReference type="InterPro" id="IPR017080">
    <property type="entry name" value="UCP036990_CBS_BON"/>
</dbReference>
<keyword evidence="2" id="KW-0808">Transferase</keyword>
<dbReference type="Proteomes" id="UP000093737">
    <property type="component" value="Unassembled WGS sequence"/>
</dbReference>
<dbReference type="RefSeq" id="WP_056570625.1">
    <property type="nucleotide sequence ID" value="NZ_CP033334.1"/>
</dbReference>
<dbReference type="PANTHER" id="PTHR43080:SF26">
    <property type="entry name" value="REGULATORY PROTEIN"/>
    <property type="match status" value="1"/>
</dbReference>
<comment type="caution">
    <text evidence="2">The sequence shown here is derived from an EMBL/GenBank/DDBJ whole genome shotgun (WGS) entry which is preliminary data.</text>
</comment>
<dbReference type="InterPro" id="IPR046342">
    <property type="entry name" value="CBS_dom_sf"/>
</dbReference>
<dbReference type="SMART" id="SM00116">
    <property type="entry name" value="CBS"/>
    <property type="match status" value="2"/>
</dbReference>
<dbReference type="AlphaFoldDB" id="A0A6M7TZ15"/>
<dbReference type="InterPro" id="IPR000644">
    <property type="entry name" value="CBS_dom"/>
</dbReference>
<evidence type="ECO:0000256" key="1">
    <source>
        <dbReference type="ARBA" id="ARBA00023122"/>
    </source>
</evidence>
<dbReference type="SMART" id="SM00749">
    <property type="entry name" value="BON"/>
    <property type="match status" value="1"/>
</dbReference>
<dbReference type="PROSITE" id="PS50914">
    <property type="entry name" value="BON"/>
    <property type="match status" value="1"/>
</dbReference>
<evidence type="ECO:0000313" key="3">
    <source>
        <dbReference type="Proteomes" id="UP000093737"/>
    </source>
</evidence>
<sequence length="232" mass="24836">MQAEAIMSKPVVGIDPSASIAEAAGLMLSKKVSGLPVIRNDGRLVGIVSEGDFLRRGELGTERKRSRWLEFLVSPGKAADEYVRANGRRVEEVMSQDVVTASPAASLAKIVELMTRHHVKRIPVIDGGKVVGIVTRSDLLRALLGVLPDGAATVIDDEQIRHNIAAELARRKWAGNDLINVMVDEGVVTLSGAIFDERERQAAIVAAENVAGVNVVKDNLFCADPVSVVLVS</sequence>
<accession>A0A6M7TZ15</accession>
<dbReference type="CDD" id="cd04586">
    <property type="entry name" value="CBS_pair_BON_assoc"/>
    <property type="match status" value="1"/>
</dbReference>
<dbReference type="PIRSF" id="PIRSF036990">
    <property type="entry name" value="UCP036990_CBS_BON"/>
    <property type="match status" value="1"/>
</dbReference>
<protein>
    <submittedName>
        <fullName evidence="2">Histidine kinase</fullName>
    </submittedName>
</protein>
<name>A0A6M7TZ15_RHILI</name>
<dbReference type="InterPro" id="IPR051257">
    <property type="entry name" value="Diverse_CBS-Domain"/>
</dbReference>
<reference evidence="2 3" key="1">
    <citation type="submission" date="2016-05" db="EMBL/GenBank/DDBJ databases">
        <authorList>
            <person name="Ramsay J.P."/>
        </authorList>
    </citation>
    <scope>NUCLEOTIDE SEQUENCE [LARGE SCALE GENOMIC DNA]</scope>
    <source>
        <strain evidence="2 3">NZP2042</strain>
    </source>
</reference>
<keyword evidence="1" id="KW-0129">CBS domain</keyword>
<dbReference type="Pfam" id="PF04972">
    <property type="entry name" value="BON"/>
    <property type="match status" value="1"/>
</dbReference>
<proteinExistence type="predicted"/>